<dbReference type="InterPro" id="IPR045107">
    <property type="entry name" value="SAC3/GANP/THP3"/>
</dbReference>
<accession>A0ABM1JXU3</accession>
<dbReference type="PANTHER" id="PTHR12436:SF38">
    <property type="entry name" value="SAC3 DOMAIN-CONTAINING PROTEIN 1"/>
    <property type="match status" value="1"/>
</dbReference>
<dbReference type="Pfam" id="PF03399">
    <property type="entry name" value="SAC3_GANP"/>
    <property type="match status" value="1"/>
</dbReference>
<dbReference type="Proteomes" id="UP000694871">
    <property type="component" value="Unplaced"/>
</dbReference>
<proteinExistence type="predicted"/>
<evidence type="ECO:0000313" key="4">
    <source>
        <dbReference type="RefSeq" id="XP_015266280.1"/>
    </source>
</evidence>
<name>A0ABM1JXU3_GEKJA</name>
<dbReference type="GeneID" id="107110074"/>
<gene>
    <name evidence="4" type="primary">SAC3D1</name>
</gene>
<sequence length="394" mass="44012">MWQMKFNVGTRVPSVRPVELPLRAKRGVVADKRPTRARAAPFRATTLGAAPRPAFRSMGGFEEVPTGTCQEMCPAGELALRRRQGRLHVLERGPPEQAVKEYSRPAAGKERSRPEELRPPPVLLATVRHLLGEAARWRPDVSVAEQCAFVTDRLRAVRLDLTVQRASGLPCAAVLERSLVYLLRAGHQLCGEPPARFDAHLHRAQVQECFAVLRRAYRDEEEDRAAAEPLFQALFLLYNLGSPDALWQILGLPHHIRASPELSTARAISLAYLERNFARFFRLARELPYLQSCALHPHVAGARRLALHTFSHGFSSRNCRYPLDCLARLLATDSLKEAEALCQAQGLTILEGSVVFQKGSFKDSDPLNHRPSFLLVDGKWGETTLHEFTEGICS</sequence>
<evidence type="ECO:0000256" key="1">
    <source>
        <dbReference type="SAM" id="MobiDB-lite"/>
    </source>
</evidence>
<dbReference type="PANTHER" id="PTHR12436">
    <property type="entry name" value="80 KDA MCM3-ASSOCIATED PROTEIN"/>
    <property type="match status" value="1"/>
</dbReference>
<feature type="region of interest" description="Disordered" evidence="1">
    <location>
        <begin position="91"/>
        <end position="116"/>
    </location>
</feature>
<protein>
    <submittedName>
        <fullName evidence="4">SAC3 domain-containing protein 1</fullName>
    </submittedName>
</protein>
<keyword evidence="3" id="KW-1185">Reference proteome</keyword>
<reference evidence="4" key="1">
    <citation type="submission" date="2025-08" db="UniProtKB">
        <authorList>
            <consortium name="RefSeq"/>
        </authorList>
    </citation>
    <scope>IDENTIFICATION</scope>
</reference>
<organism evidence="3 4">
    <name type="scientific">Gekko japonicus</name>
    <name type="common">Schlegel's Japanese gecko</name>
    <dbReference type="NCBI Taxonomy" id="146911"/>
    <lineage>
        <taxon>Eukaryota</taxon>
        <taxon>Metazoa</taxon>
        <taxon>Chordata</taxon>
        <taxon>Craniata</taxon>
        <taxon>Vertebrata</taxon>
        <taxon>Euteleostomi</taxon>
        <taxon>Lepidosauria</taxon>
        <taxon>Squamata</taxon>
        <taxon>Bifurcata</taxon>
        <taxon>Gekkota</taxon>
        <taxon>Gekkonidae</taxon>
        <taxon>Gekkoninae</taxon>
        <taxon>Gekko</taxon>
    </lineage>
</organism>
<evidence type="ECO:0000313" key="3">
    <source>
        <dbReference type="Proteomes" id="UP000694871"/>
    </source>
</evidence>
<dbReference type="Gene3D" id="1.25.40.990">
    <property type="match status" value="1"/>
</dbReference>
<dbReference type="RefSeq" id="XP_015266280.1">
    <property type="nucleotide sequence ID" value="XM_015410794.1"/>
</dbReference>
<feature type="domain" description="SAC3/GANP/THP3 conserved" evidence="2">
    <location>
        <begin position="72"/>
        <end position="349"/>
    </location>
</feature>
<evidence type="ECO:0000259" key="2">
    <source>
        <dbReference type="Pfam" id="PF03399"/>
    </source>
</evidence>
<dbReference type="InterPro" id="IPR005062">
    <property type="entry name" value="SAC3/GANP/THP3_conserved"/>
</dbReference>